<keyword evidence="5" id="KW-1185">Reference proteome</keyword>
<sequence>MSDQADGGSTADRVAGARLVPEQAESLLDIGFAAGQLYQVRQTVVAHAQSGGAGPTTVEAVLLIASELAVNAIRHGGGRGRLRLWRTNDAVYCQVEDAGPGIAEPESAGADPSVAADSAETGQAGRRGLWIVRMVADDVDIETGPAGTTVTTRVRLRGPGDRNHGRGGLRTSVFDDSRARA</sequence>
<evidence type="ECO:0000313" key="4">
    <source>
        <dbReference type="EMBL" id="MFC4136078.1"/>
    </source>
</evidence>
<dbReference type="InterPro" id="IPR036890">
    <property type="entry name" value="HATPase_C_sf"/>
</dbReference>
<keyword evidence="1" id="KW-0723">Serine/threonine-protein kinase</keyword>
<evidence type="ECO:0000256" key="2">
    <source>
        <dbReference type="SAM" id="MobiDB-lite"/>
    </source>
</evidence>
<keyword evidence="1" id="KW-0418">Kinase</keyword>
<feature type="domain" description="Histidine kinase/HSP90-like ATPase" evidence="3">
    <location>
        <begin position="35"/>
        <end position="152"/>
    </location>
</feature>
<dbReference type="GO" id="GO:0005524">
    <property type="term" value="F:ATP binding"/>
    <property type="evidence" value="ECO:0007669"/>
    <property type="project" value="UniProtKB-KW"/>
</dbReference>
<evidence type="ECO:0000313" key="5">
    <source>
        <dbReference type="Proteomes" id="UP001595816"/>
    </source>
</evidence>
<dbReference type="EMBL" id="JBHSAY010000028">
    <property type="protein sequence ID" value="MFC4136078.1"/>
    <property type="molecule type" value="Genomic_DNA"/>
</dbReference>
<dbReference type="SUPFAM" id="SSF55874">
    <property type="entry name" value="ATPase domain of HSP90 chaperone/DNA topoisomerase II/histidine kinase"/>
    <property type="match status" value="1"/>
</dbReference>
<dbReference type="Proteomes" id="UP001595816">
    <property type="component" value="Unassembled WGS sequence"/>
</dbReference>
<gene>
    <name evidence="4" type="ORF">ACFOZ4_36190</name>
</gene>
<keyword evidence="4" id="KW-0067">ATP-binding</keyword>
<feature type="region of interest" description="Disordered" evidence="2">
    <location>
        <begin position="102"/>
        <end position="121"/>
    </location>
</feature>
<feature type="region of interest" description="Disordered" evidence="2">
    <location>
        <begin position="155"/>
        <end position="181"/>
    </location>
</feature>
<accession>A0ABV8M006</accession>
<name>A0ABV8M006_9ACTN</name>
<keyword evidence="4" id="KW-0547">Nucleotide-binding</keyword>
<dbReference type="RefSeq" id="WP_253762745.1">
    <property type="nucleotide sequence ID" value="NZ_JAMZDZ010000001.1"/>
</dbReference>
<reference evidence="5" key="1">
    <citation type="journal article" date="2019" name="Int. J. Syst. Evol. Microbiol.">
        <title>The Global Catalogue of Microorganisms (GCM) 10K type strain sequencing project: providing services to taxonomists for standard genome sequencing and annotation.</title>
        <authorList>
            <consortium name="The Broad Institute Genomics Platform"/>
            <consortium name="The Broad Institute Genome Sequencing Center for Infectious Disease"/>
            <person name="Wu L."/>
            <person name="Ma J."/>
        </authorList>
    </citation>
    <scope>NUCLEOTIDE SEQUENCE [LARGE SCALE GENOMIC DNA]</scope>
    <source>
        <strain evidence="5">CGMCC 4.7289</strain>
    </source>
</reference>
<dbReference type="InterPro" id="IPR050267">
    <property type="entry name" value="Anti-sigma-factor_SerPK"/>
</dbReference>
<dbReference type="PANTHER" id="PTHR35526">
    <property type="entry name" value="ANTI-SIGMA-F FACTOR RSBW-RELATED"/>
    <property type="match status" value="1"/>
</dbReference>
<dbReference type="Gene3D" id="3.30.565.10">
    <property type="entry name" value="Histidine kinase-like ATPase, C-terminal domain"/>
    <property type="match status" value="1"/>
</dbReference>
<keyword evidence="1" id="KW-0808">Transferase</keyword>
<evidence type="ECO:0000259" key="3">
    <source>
        <dbReference type="Pfam" id="PF13581"/>
    </source>
</evidence>
<organism evidence="4 5">
    <name type="scientific">Hamadaea flava</name>
    <dbReference type="NCBI Taxonomy" id="1742688"/>
    <lineage>
        <taxon>Bacteria</taxon>
        <taxon>Bacillati</taxon>
        <taxon>Actinomycetota</taxon>
        <taxon>Actinomycetes</taxon>
        <taxon>Micromonosporales</taxon>
        <taxon>Micromonosporaceae</taxon>
        <taxon>Hamadaea</taxon>
    </lineage>
</organism>
<comment type="caution">
    <text evidence="4">The sequence shown here is derived from an EMBL/GenBank/DDBJ whole genome shotgun (WGS) entry which is preliminary data.</text>
</comment>
<dbReference type="InterPro" id="IPR003594">
    <property type="entry name" value="HATPase_dom"/>
</dbReference>
<proteinExistence type="predicted"/>
<protein>
    <submittedName>
        <fullName evidence="4">ATP-binding protein</fullName>
    </submittedName>
</protein>
<dbReference type="PANTHER" id="PTHR35526:SF3">
    <property type="entry name" value="ANTI-SIGMA-F FACTOR RSBW"/>
    <property type="match status" value="1"/>
</dbReference>
<dbReference type="CDD" id="cd16936">
    <property type="entry name" value="HATPase_RsbW-like"/>
    <property type="match status" value="1"/>
</dbReference>
<evidence type="ECO:0000256" key="1">
    <source>
        <dbReference type="ARBA" id="ARBA00022527"/>
    </source>
</evidence>
<dbReference type="Pfam" id="PF13581">
    <property type="entry name" value="HATPase_c_2"/>
    <property type="match status" value="1"/>
</dbReference>